<reference evidence="2" key="1">
    <citation type="submission" date="2018-04" db="EMBL/GenBank/DDBJ databases">
        <title>Transcriptome of Schizaphis graminum biotype I.</title>
        <authorList>
            <person name="Scully E.D."/>
            <person name="Geib S.M."/>
            <person name="Palmer N.A."/>
            <person name="Koch K."/>
            <person name="Bradshaw J."/>
            <person name="Heng-Moss T."/>
            <person name="Sarath G."/>
        </authorList>
    </citation>
    <scope>NUCLEOTIDE SEQUENCE</scope>
</reference>
<feature type="region of interest" description="Disordered" evidence="1">
    <location>
        <begin position="1"/>
        <end position="26"/>
    </location>
</feature>
<sequence>MADDEVRGVATPPTRKKPARAAVSDRYIDQSCRTTRSEVKVPRSHRHSERQWNRSIVLAETSFRLAVEASQELLPGRVLTPQEVLYQALLSVSGASCQNYASPEVPQSSHLSAPRQDRPHRAVRDRAPQSPSLGVGASVSDPTGNKCPVESSAPVEGSVPNQPLGIGEEKSLKDTPRKGNRLSGATRRKLRKLRLAVAEVVAGEEERVSMSPSSGVYPVLFAESERPVVHPVVGVRRAYHHLPHLDRYYSLPGSPLTTLSPKGDSSRVPRPYNMQGWGTGGGVFQKAAGLVVVGQCPITVQDPSGG</sequence>
<gene>
    <name evidence="2" type="ORF">g.95309</name>
</gene>
<protein>
    <submittedName>
        <fullName evidence="2">Uncharacterized protein</fullName>
    </submittedName>
</protein>
<feature type="region of interest" description="Disordered" evidence="1">
    <location>
        <begin position="100"/>
        <end position="186"/>
    </location>
</feature>
<evidence type="ECO:0000313" key="2">
    <source>
        <dbReference type="EMBL" id="MBY27627.1"/>
    </source>
</evidence>
<feature type="compositionally biased region" description="Polar residues" evidence="1">
    <location>
        <begin position="100"/>
        <end position="111"/>
    </location>
</feature>
<feature type="compositionally biased region" description="Basic and acidic residues" evidence="1">
    <location>
        <begin position="115"/>
        <end position="127"/>
    </location>
</feature>
<name>A0A2S2PDU8_SCHGA</name>
<dbReference type="EMBL" id="GGMR01015008">
    <property type="protein sequence ID" value="MBY27627.1"/>
    <property type="molecule type" value="Transcribed_RNA"/>
</dbReference>
<accession>A0A2S2PDU8</accession>
<organism evidence="2">
    <name type="scientific">Schizaphis graminum</name>
    <name type="common">Green bug aphid</name>
    <dbReference type="NCBI Taxonomy" id="13262"/>
    <lineage>
        <taxon>Eukaryota</taxon>
        <taxon>Metazoa</taxon>
        <taxon>Ecdysozoa</taxon>
        <taxon>Arthropoda</taxon>
        <taxon>Hexapoda</taxon>
        <taxon>Insecta</taxon>
        <taxon>Pterygota</taxon>
        <taxon>Neoptera</taxon>
        <taxon>Paraneoptera</taxon>
        <taxon>Hemiptera</taxon>
        <taxon>Sternorrhyncha</taxon>
        <taxon>Aphidomorpha</taxon>
        <taxon>Aphidoidea</taxon>
        <taxon>Aphididae</taxon>
        <taxon>Aphidini</taxon>
        <taxon>Schizaphis</taxon>
    </lineage>
</organism>
<evidence type="ECO:0000256" key="1">
    <source>
        <dbReference type="SAM" id="MobiDB-lite"/>
    </source>
</evidence>
<feature type="compositionally biased region" description="Basic and acidic residues" evidence="1">
    <location>
        <begin position="167"/>
        <end position="177"/>
    </location>
</feature>
<proteinExistence type="predicted"/>
<dbReference type="AlphaFoldDB" id="A0A2S2PDU8"/>